<feature type="region of interest" description="Disordered" evidence="1">
    <location>
        <begin position="35"/>
        <end position="71"/>
    </location>
</feature>
<accession>A0AAE1Q0M4</accession>
<name>A0AAE1Q0M4_9EUCA</name>
<dbReference type="EMBL" id="JAWZYT010000939">
    <property type="protein sequence ID" value="KAK4317204.1"/>
    <property type="molecule type" value="Genomic_DNA"/>
</dbReference>
<protein>
    <submittedName>
        <fullName evidence="2">Uncharacterized protein</fullName>
    </submittedName>
</protein>
<evidence type="ECO:0000313" key="2">
    <source>
        <dbReference type="EMBL" id="KAK4317204.1"/>
    </source>
</evidence>
<comment type="caution">
    <text evidence="2">The sequence shown here is derived from an EMBL/GenBank/DDBJ whole genome shotgun (WGS) entry which is preliminary data.</text>
</comment>
<sequence>MGASLEEGAPCFIQECAGTLSASKSAWYSPVSNYISRAPGKNKQTKQLSPHEPTNSKVVQANPPPNTQPETVAALPVQGLTPPPPPPPGLTGRYGHFLGVMTGLRSDVGNLLRAMEAQTMLLSGLIKDNNSSSKVVWTQPSQTPPWLSALGPQ</sequence>
<proteinExistence type="predicted"/>
<gene>
    <name evidence="2" type="ORF">Pmani_011685</name>
</gene>
<dbReference type="AlphaFoldDB" id="A0AAE1Q0M4"/>
<keyword evidence="3" id="KW-1185">Reference proteome</keyword>
<evidence type="ECO:0000313" key="3">
    <source>
        <dbReference type="Proteomes" id="UP001292094"/>
    </source>
</evidence>
<reference evidence="2" key="1">
    <citation type="submission" date="2023-11" db="EMBL/GenBank/DDBJ databases">
        <title>Genome assemblies of two species of porcelain crab, Petrolisthes cinctipes and Petrolisthes manimaculis (Anomura: Porcellanidae).</title>
        <authorList>
            <person name="Angst P."/>
        </authorList>
    </citation>
    <scope>NUCLEOTIDE SEQUENCE</scope>
    <source>
        <strain evidence="2">PB745_02</strain>
        <tissue evidence="2">Gill</tissue>
    </source>
</reference>
<feature type="compositionally biased region" description="Polar residues" evidence="1">
    <location>
        <begin position="45"/>
        <end position="59"/>
    </location>
</feature>
<dbReference type="Proteomes" id="UP001292094">
    <property type="component" value="Unassembled WGS sequence"/>
</dbReference>
<evidence type="ECO:0000256" key="1">
    <source>
        <dbReference type="SAM" id="MobiDB-lite"/>
    </source>
</evidence>
<organism evidence="2 3">
    <name type="scientific">Petrolisthes manimaculis</name>
    <dbReference type="NCBI Taxonomy" id="1843537"/>
    <lineage>
        <taxon>Eukaryota</taxon>
        <taxon>Metazoa</taxon>
        <taxon>Ecdysozoa</taxon>
        <taxon>Arthropoda</taxon>
        <taxon>Crustacea</taxon>
        <taxon>Multicrustacea</taxon>
        <taxon>Malacostraca</taxon>
        <taxon>Eumalacostraca</taxon>
        <taxon>Eucarida</taxon>
        <taxon>Decapoda</taxon>
        <taxon>Pleocyemata</taxon>
        <taxon>Anomura</taxon>
        <taxon>Galatheoidea</taxon>
        <taxon>Porcellanidae</taxon>
        <taxon>Petrolisthes</taxon>
    </lineage>
</organism>